<accession>A0A381VST3</accession>
<feature type="non-terminal residue" evidence="6">
    <location>
        <position position="1"/>
    </location>
</feature>
<organism evidence="6">
    <name type="scientific">marine metagenome</name>
    <dbReference type="NCBI Taxonomy" id="408172"/>
    <lineage>
        <taxon>unclassified sequences</taxon>
        <taxon>metagenomes</taxon>
        <taxon>ecological metagenomes</taxon>
    </lineage>
</organism>
<dbReference type="InterPro" id="IPR029753">
    <property type="entry name" value="D-isomer_DH_CS"/>
</dbReference>
<keyword evidence="2" id="KW-0560">Oxidoreductase</keyword>
<evidence type="ECO:0000256" key="1">
    <source>
        <dbReference type="ARBA" id="ARBA00005854"/>
    </source>
</evidence>
<dbReference type="GO" id="GO:0051287">
    <property type="term" value="F:NAD binding"/>
    <property type="evidence" value="ECO:0007669"/>
    <property type="project" value="InterPro"/>
</dbReference>
<evidence type="ECO:0000259" key="4">
    <source>
        <dbReference type="Pfam" id="PF00389"/>
    </source>
</evidence>
<dbReference type="CDD" id="cd12172">
    <property type="entry name" value="PGDH_like_2"/>
    <property type="match status" value="1"/>
</dbReference>
<evidence type="ECO:0000259" key="5">
    <source>
        <dbReference type="Pfam" id="PF02826"/>
    </source>
</evidence>
<dbReference type="InterPro" id="IPR006140">
    <property type="entry name" value="D-isomer_DH_NAD-bd"/>
</dbReference>
<dbReference type="InterPro" id="IPR050223">
    <property type="entry name" value="D-isomer_2-hydroxyacid_DH"/>
</dbReference>
<dbReference type="AlphaFoldDB" id="A0A381VST3"/>
<dbReference type="FunFam" id="3.40.50.720:FF:000203">
    <property type="entry name" value="D-3-phosphoglycerate dehydrogenase (SerA)"/>
    <property type="match status" value="1"/>
</dbReference>
<dbReference type="SUPFAM" id="SSF51735">
    <property type="entry name" value="NAD(P)-binding Rossmann-fold domains"/>
    <property type="match status" value="1"/>
</dbReference>
<dbReference type="PROSITE" id="PS00671">
    <property type="entry name" value="D_2_HYDROXYACID_DH_3"/>
    <property type="match status" value="1"/>
</dbReference>
<feature type="domain" description="D-isomer specific 2-hydroxyacid dehydrogenase NAD-binding" evidence="5">
    <location>
        <begin position="110"/>
        <end position="283"/>
    </location>
</feature>
<evidence type="ECO:0000313" key="6">
    <source>
        <dbReference type="EMBL" id="SVA43324.1"/>
    </source>
</evidence>
<dbReference type="PANTHER" id="PTHR10996">
    <property type="entry name" value="2-HYDROXYACID DEHYDROGENASE-RELATED"/>
    <property type="match status" value="1"/>
</dbReference>
<sequence>VLVSAPYMLTCIDRFLPWFADHDIEPVIPSVEERLEEADLFGLVGDIDGAVCGDDRYTATVLDRAPNLKVISKWGTGIDSIDSEAAERLAIIVSRTPGAFTEPVADSVLGYLLSFARCIPWSTQDLRDGRWFKRPGQALNECVLGVVGVGDIGTAVSERARAFGMTVLGADIKALDTAWSARVGVEEVTLNELLGRADFVSLNCDLNPTSYHLMGKEQFALMKPTAVVINTARGPLVEEDALIDALESGEIGGAGLDVFEGEPLSPESPLCRMENVLLSAHSANSSPTAWERVHENTLKNLYAGLTEPQRRDA</sequence>
<dbReference type="GO" id="GO:0016618">
    <property type="term" value="F:hydroxypyruvate reductase [NAD(P)H] activity"/>
    <property type="evidence" value="ECO:0007669"/>
    <property type="project" value="TreeGrafter"/>
</dbReference>
<dbReference type="GO" id="GO:0030267">
    <property type="term" value="F:glyoxylate reductase (NADPH) activity"/>
    <property type="evidence" value="ECO:0007669"/>
    <property type="project" value="TreeGrafter"/>
</dbReference>
<name>A0A381VST3_9ZZZZ</name>
<dbReference type="SUPFAM" id="SSF52283">
    <property type="entry name" value="Formate/glycerate dehydrogenase catalytic domain-like"/>
    <property type="match status" value="1"/>
</dbReference>
<dbReference type="Gene3D" id="3.40.50.720">
    <property type="entry name" value="NAD(P)-binding Rossmann-like Domain"/>
    <property type="match status" value="2"/>
</dbReference>
<dbReference type="GO" id="GO:0005829">
    <property type="term" value="C:cytosol"/>
    <property type="evidence" value="ECO:0007669"/>
    <property type="project" value="TreeGrafter"/>
</dbReference>
<dbReference type="EMBL" id="UINC01009671">
    <property type="protein sequence ID" value="SVA43324.1"/>
    <property type="molecule type" value="Genomic_DNA"/>
</dbReference>
<dbReference type="Pfam" id="PF00389">
    <property type="entry name" value="2-Hacid_dh"/>
    <property type="match status" value="1"/>
</dbReference>
<dbReference type="Pfam" id="PF02826">
    <property type="entry name" value="2-Hacid_dh_C"/>
    <property type="match status" value="1"/>
</dbReference>
<protein>
    <recommendedName>
        <fullName evidence="7">D-isomer specific 2-hydroxyacid dehydrogenase NAD-binding domain-containing protein</fullName>
    </recommendedName>
</protein>
<keyword evidence="3" id="KW-0520">NAD</keyword>
<feature type="domain" description="D-isomer specific 2-hydroxyacid dehydrogenase catalytic" evidence="4">
    <location>
        <begin position="33"/>
        <end position="306"/>
    </location>
</feature>
<reference evidence="6" key="1">
    <citation type="submission" date="2018-05" db="EMBL/GenBank/DDBJ databases">
        <authorList>
            <person name="Lanie J.A."/>
            <person name="Ng W.-L."/>
            <person name="Kazmierczak K.M."/>
            <person name="Andrzejewski T.M."/>
            <person name="Davidsen T.M."/>
            <person name="Wayne K.J."/>
            <person name="Tettelin H."/>
            <person name="Glass J.I."/>
            <person name="Rusch D."/>
            <person name="Podicherti R."/>
            <person name="Tsui H.-C.T."/>
            <person name="Winkler M.E."/>
        </authorList>
    </citation>
    <scope>NUCLEOTIDE SEQUENCE</scope>
</reference>
<dbReference type="InterPro" id="IPR036291">
    <property type="entry name" value="NAD(P)-bd_dom_sf"/>
</dbReference>
<comment type="similarity">
    <text evidence="1">Belongs to the D-isomer specific 2-hydroxyacid dehydrogenase family.</text>
</comment>
<dbReference type="InterPro" id="IPR006139">
    <property type="entry name" value="D-isomer_2_OHA_DH_cat_dom"/>
</dbReference>
<evidence type="ECO:0000256" key="3">
    <source>
        <dbReference type="ARBA" id="ARBA00023027"/>
    </source>
</evidence>
<evidence type="ECO:0008006" key="7">
    <source>
        <dbReference type="Google" id="ProtNLM"/>
    </source>
</evidence>
<proteinExistence type="inferred from homology"/>
<dbReference type="PANTHER" id="PTHR10996:SF283">
    <property type="entry name" value="GLYOXYLATE_HYDROXYPYRUVATE REDUCTASE B"/>
    <property type="match status" value="1"/>
</dbReference>
<gene>
    <name evidence="6" type="ORF">METZ01_LOCUS96178</name>
</gene>
<evidence type="ECO:0000256" key="2">
    <source>
        <dbReference type="ARBA" id="ARBA00023002"/>
    </source>
</evidence>